<keyword evidence="3" id="KW-0687">Ribonucleoprotein</keyword>
<evidence type="ECO:0000256" key="2">
    <source>
        <dbReference type="ARBA" id="ARBA00022980"/>
    </source>
</evidence>
<dbReference type="Pfam" id="PF01283">
    <property type="entry name" value="Ribosomal_S26e"/>
    <property type="match status" value="1"/>
</dbReference>
<keyword evidence="6" id="KW-1185">Reference proteome</keyword>
<dbReference type="Gene3D" id="3.30.1740.20">
    <property type="entry name" value="Ribosomal protein S26e"/>
    <property type="match status" value="1"/>
</dbReference>
<organism evidence="5 6">
    <name type="scientific">Cnephaeus nilssonii</name>
    <name type="common">Northern bat</name>
    <name type="synonym">Eptesicus nilssonii</name>
    <dbReference type="NCBI Taxonomy" id="3371016"/>
    <lineage>
        <taxon>Eukaryota</taxon>
        <taxon>Metazoa</taxon>
        <taxon>Chordata</taxon>
        <taxon>Craniata</taxon>
        <taxon>Vertebrata</taxon>
        <taxon>Euteleostomi</taxon>
        <taxon>Mammalia</taxon>
        <taxon>Eutheria</taxon>
        <taxon>Laurasiatheria</taxon>
        <taxon>Chiroptera</taxon>
        <taxon>Yangochiroptera</taxon>
        <taxon>Vespertilionidae</taxon>
        <taxon>Cnephaeus</taxon>
    </lineage>
</organism>
<dbReference type="InterPro" id="IPR038551">
    <property type="entry name" value="Ribosomal_eS26_sf"/>
</dbReference>
<evidence type="ECO:0000256" key="3">
    <source>
        <dbReference type="ARBA" id="ARBA00023274"/>
    </source>
</evidence>
<evidence type="ECO:0000313" key="6">
    <source>
        <dbReference type="Proteomes" id="UP001177744"/>
    </source>
</evidence>
<proteinExistence type="inferred from homology"/>
<feature type="compositionally biased region" description="Basic residues" evidence="4">
    <location>
        <begin position="120"/>
        <end position="133"/>
    </location>
</feature>
<dbReference type="InterPro" id="IPR000892">
    <property type="entry name" value="Ribosomal_eS26"/>
</dbReference>
<reference evidence="5" key="1">
    <citation type="submission" date="2023-06" db="EMBL/GenBank/DDBJ databases">
        <title>Reference genome for the Northern bat (Eptesicus nilssonii), a most northern bat species.</title>
        <authorList>
            <person name="Laine V.N."/>
            <person name="Pulliainen A.T."/>
            <person name="Lilley T.M."/>
        </authorList>
    </citation>
    <scope>NUCLEOTIDE SEQUENCE</scope>
    <source>
        <strain evidence="5">BLF_Eptnil</strain>
        <tissue evidence="5">Kidney</tissue>
    </source>
</reference>
<dbReference type="GO" id="GO:0003735">
    <property type="term" value="F:structural constituent of ribosome"/>
    <property type="evidence" value="ECO:0007669"/>
    <property type="project" value="InterPro"/>
</dbReference>
<dbReference type="EMBL" id="JAULJE010000008">
    <property type="protein sequence ID" value="KAK1339712.1"/>
    <property type="molecule type" value="Genomic_DNA"/>
</dbReference>
<dbReference type="Proteomes" id="UP001177744">
    <property type="component" value="Unassembled WGS sequence"/>
</dbReference>
<dbReference type="GO" id="GO:0005840">
    <property type="term" value="C:ribosome"/>
    <property type="evidence" value="ECO:0007669"/>
    <property type="project" value="UniProtKB-KW"/>
</dbReference>
<feature type="region of interest" description="Disordered" evidence="4">
    <location>
        <begin position="85"/>
        <end position="190"/>
    </location>
</feature>
<keyword evidence="2" id="KW-0689">Ribosomal protein</keyword>
<evidence type="ECO:0000256" key="4">
    <source>
        <dbReference type="SAM" id="MobiDB-lite"/>
    </source>
</evidence>
<evidence type="ECO:0000256" key="1">
    <source>
        <dbReference type="ARBA" id="ARBA00008596"/>
    </source>
</evidence>
<dbReference type="AlphaFoldDB" id="A0AA40HYJ5"/>
<comment type="similarity">
    <text evidence="1">Belongs to the eukaryotic ribosomal protein eS26 family.</text>
</comment>
<dbReference type="GO" id="GO:0006412">
    <property type="term" value="P:translation"/>
    <property type="evidence" value="ECO:0007669"/>
    <property type="project" value="InterPro"/>
</dbReference>
<evidence type="ECO:0000313" key="5">
    <source>
        <dbReference type="EMBL" id="KAK1339712.1"/>
    </source>
</evidence>
<comment type="caution">
    <text evidence="5">The sequence shown here is derived from an EMBL/GenBank/DDBJ whole genome shotgun (WGS) entry which is preliminary data.</text>
</comment>
<name>A0AA40HYJ5_CNENI</name>
<gene>
    <name evidence="5" type="ORF">QTO34_018267</name>
</gene>
<accession>A0AA40HYJ5</accession>
<dbReference type="GO" id="GO:1990904">
    <property type="term" value="C:ribonucleoprotein complex"/>
    <property type="evidence" value="ECO:0007669"/>
    <property type="project" value="UniProtKB-KW"/>
</dbReference>
<protein>
    <submittedName>
        <fullName evidence="5">Uncharacterized protein</fullName>
    </submittedName>
</protein>
<sequence length="296" mass="33429">MRPWVRVKLNPGSGRPRKEGTMIVPKKATATCSLFTAPTVPDACPMTRPYRHSSFEAQLVWLMLPNLYVKLHRRVSCAIHGKVVRSPSPKAGKARTPSPQFRPIGIPSDRSSEENTRLPPRQKRCPPHRSWRGLRRDKSCSRRIRREARGGNPPYSLLSLHSGMERRSRHPASAARADSGRCRPGQLKPNPHGRHFMLLLTKPPSPASARFTQTFPALYISAADTMSEEQAEHYLQLEAQRMIESCTCRVPYTLSLFMVELGACPLVHQAFQKPRAQRRLLKGLVPEQTGTQLPHF</sequence>